<keyword evidence="2" id="KW-1185">Reference proteome</keyword>
<protein>
    <submittedName>
        <fullName evidence="1">Uncharacterized protein</fullName>
    </submittedName>
</protein>
<reference evidence="1" key="1">
    <citation type="journal article" date="2018" name="Virology">
        <title>A giant virus infecting green algae encodes key fermentation genes.</title>
        <authorList>
            <person name="Schvarcz C.R."/>
            <person name="Steward G.F."/>
        </authorList>
    </citation>
    <scope>NUCLEOTIDE SEQUENCE [LARGE SCALE GENOMIC DNA]</scope>
</reference>
<accession>A0A2P0VMV4</accession>
<name>A0A2P0VMV4_9VIRU</name>
<gene>
    <name evidence="1" type="ORF">TetV_145</name>
</gene>
<dbReference type="EMBL" id="KY322437">
    <property type="protein sequence ID" value="AUF82237.1"/>
    <property type="molecule type" value="Genomic_DNA"/>
</dbReference>
<evidence type="ECO:0000313" key="2">
    <source>
        <dbReference type="Proteomes" id="UP000244773"/>
    </source>
</evidence>
<dbReference type="Proteomes" id="UP000244773">
    <property type="component" value="Segment"/>
</dbReference>
<organism evidence="1">
    <name type="scientific">Tetraselmis virus 1</name>
    <dbReference type="NCBI Taxonomy" id="2060617"/>
    <lineage>
        <taxon>Viruses</taxon>
        <taxon>Varidnaviria</taxon>
        <taxon>Bamfordvirae</taxon>
        <taxon>Nucleocytoviricota</taxon>
        <taxon>Megaviricetes</taxon>
        <taxon>Imitervirales</taxon>
        <taxon>Allomimiviridae</taxon>
        <taxon>Oceanusvirus</taxon>
        <taxon>Oceanusvirus kaneohense</taxon>
    </lineage>
</organism>
<evidence type="ECO:0000313" key="1">
    <source>
        <dbReference type="EMBL" id="AUF82237.1"/>
    </source>
</evidence>
<sequence>MAMATRERPSQGTRPAFNYTTDTFRDSFMVEEPRPWGYDSDYVWLNQSKDLITNMLHYQTYHQVSRVHATEVPLNFTDRMIMLVEHIPSRASCLEKIKICEALRTGQCLSREDMYILLDIVNRILTIA</sequence>
<proteinExistence type="predicted"/>